<dbReference type="Proteomes" id="UP000183832">
    <property type="component" value="Unassembled WGS sequence"/>
</dbReference>
<proteinExistence type="predicted"/>
<keyword evidence="2" id="KW-1185">Reference proteome</keyword>
<organism evidence="1 2">
    <name type="scientific">Clunio marinus</name>
    <dbReference type="NCBI Taxonomy" id="568069"/>
    <lineage>
        <taxon>Eukaryota</taxon>
        <taxon>Metazoa</taxon>
        <taxon>Ecdysozoa</taxon>
        <taxon>Arthropoda</taxon>
        <taxon>Hexapoda</taxon>
        <taxon>Insecta</taxon>
        <taxon>Pterygota</taxon>
        <taxon>Neoptera</taxon>
        <taxon>Endopterygota</taxon>
        <taxon>Diptera</taxon>
        <taxon>Nematocera</taxon>
        <taxon>Chironomoidea</taxon>
        <taxon>Chironomidae</taxon>
        <taxon>Clunio</taxon>
    </lineage>
</organism>
<reference evidence="1 2" key="1">
    <citation type="submission" date="2015-04" db="EMBL/GenBank/DDBJ databases">
        <authorList>
            <person name="Syromyatnikov M.Y."/>
            <person name="Popov V.N."/>
        </authorList>
    </citation>
    <scope>NUCLEOTIDE SEQUENCE [LARGE SCALE GENOMIC DNA]</scope>
</reference>
<dbReference type="AlphaFoldDB" id="A0A1J1J0U5"/>
<evidence type="ECO:0000313" key="1">
    <source>
        <dbReference type="EMBL" id="CRL05404.1"/>
    </source>
</evidence>
<evidence type="ECO:0000313" key="2">
    <source>
        <dbReference type="Proteomes" id="UP000183832"/>
    </source>
</evidence>
<dbReference type="EMBL" id="CVRI01000064">
    <property type="protein sequence ID" value="CRL05404.1"/>
    <property type="molecule type" value="Genomic_DNA"/>
</dbReference>
<name>A0A1J1J0U5_9DIPT</name>
<sequence>MSYLLCINTGENDTNESKLPTKASEVPLEKAPEYATMADAINISKASQDLLKLTKLLQR</sequence>
<accession>A0A1J1J0U5</accession>
<protein>
    <submittedName>
        <fullName evidence="1">CLUMA_CG018305, isoform A</fullName>
    </submittedName>
</protein>
<gene>
    <name evidence="1" type="ORF">CLUMA_CG018305</name>
</gene>